<dbReference type="AlphaFoldDB" id="A0A8J6LYX6"/>
<dbReference type="RefSeq" id="WP_186506139.1">
    <property type="nucleotide sequence ID" value="NZ_JACNEP010000004.1"/>
</dbReference>
<dbReference type="Gene3D" id="1.10.10.10">
    <property type="entry name" value="Winged helix-like DNA-binding domain superfamily/Winged helix DNA-binding domain"/>
    <property type="match status" value="1"/>
</dbReference>
<dbReference type="SUPFAM" id="SSF55781">
    <property type="entry name" value="GAF domain-like"/>
    <property type="match status" value="1"/>
</dbReference>
<dbReference type="SUPFAM" id="SSF46785">
    <property type="entry name" value="Winged helix' DNA-binding domain"/>
    <property type="match status" value="1"/>
</dbReference>
<proteinExistence type="predicted"/>
<dbReference type="PANTHER" id="PTHR30136">
    <property type="entry name" value="HELIX-TURN-HELIX TRANSCRIPTIONAL REGULATOR, ICLR FAMILY"/>
    <property type="match status" value="1"/>
</dbReference>
<reference evidence="6" key="1">
    <citation type="journal article" date="2018" name="Int. J. Syst. Evol. Microbiol.">
        <title>Neptunicella marina gen. nov., sp. nov., isolated from surface seawater.</title>
        <authorList>
            <person name="Liu X."/>
            <person name="Lai Q."/>
            <person name="Du Y."/>
            <person name="Zhang X."/>
            <person name="Liu Z."/>
            <person name="Sun F."/>
            <person name="Shao Z."/>
        </authorList>
    </citation>
    <scope>NUCLEOTIDE SEQUENCE</scope>
    <source>
        <strain evidence="6">S27-2</strain>
    </source>
</reference>
<comment type="caution">
    <text evidence="6">The sequence shown here is derived from an EMBL/GenBank/DDBJ whole genome shotgun (WGS) entry which is preliminary data.</text>
</comment>
<accession>A0A8J6LYX6</accession>
<dbReference type="InterPro" id="IPR014757">
    <property type="entry name" value="Tscrpt_reg_IclR_C"/>
</dbReference>
<dbReference type="InterPro" id="IPR005471">
    <property type="entry name" value="Tscrpt_reg_IclR_N"/>
</dbReference>
<organism evidence="6 7">
    <name type="scientific">Neptunicella marina</name>
    <dbReference type="NCBI Taxonomy" id="2125989"/>
    <lineage>
        <taxon>Bacteria</taxon>
        <taxon>Pseudomonadati</taxon>
        <taxon>Pseudomonadota</taxon>
        <taxon>Gammaproteobacteria</taxon>
        <taxon>Alteromonadales</taxon>
        <taxon>Alteromonadaceae</taxon>
        <taxon>Neptunicella</taxon>
    </lineage>
</organism>
<evidence type="ECO:0000259" key="5">
    <source>
        <dbReference type="PROSITE" id="PS51078"/>
    </source>
</evidence>
<keyword evidence="2" id="KW-0238">DNA-binding</keyword>
<name>A0A8J6LYX6_9ALTE</name>
<keyword evidence="7" id="KW-1185">Reference proteome</keyword>
<feature type="domain" description="HTH iclR-type" evidence="4">
    <location>
        <begin position="6"/>
        <end position="66"/>
    </location>
</feature>
<dbReference type="Gene3D" id="3.30.450.40">
    <property type="match status" value="1"/>
</dbReference>
<dbReference type="GO" id="GO:0003700">
    <property type="term" value="F:DNA-binding transcription factor activity"/>
    <property type="evidence" value="ECO:0007669"/>
    <property type="project" value="TreeGrafter"/>
</dbReference>
<keyword evidence="1" id="KW-0805">Transcription regulation</keyword>
<evidence type="ECO:0000259" key="4">
    <source>
        <dbReference type="PROSITE" id="PS51077"/>
    </source>
</evidence>
<evidence type="ECO:0000256" key="3">
    <source>
        <dbReference type="ARBA" id="ARBA00023163"/>
    </source>
</evidence>
<dbReference type="PANTHER" id="PTHR30136:SF35">
    <property type="entry name" value="HTH-TYPE TRANSCRIPTIONAL REGULATOR RV1719"/>
    <property type="match status" value="1"/>
</dbReference>
<evidence type="ECO:0000256" key="2">
    <source>
        <dbReference type="ARBA" id="ARBA00023125"/>
    </source>
</evidence>
<dbReference type="InterPro" id="IPR029016">
    <property type="entry name" value="GAF-like_dom_sf"/>
</dbReference>
<reference evidence="6" key="2">
    <citation type="submission" date="2020-08" db="EMBL/GenBank/DDBJ databases">
        <authorList>
            <person name="Lai Q."/>
        </authorList>
    </citation>
    <scope>NUCLEOTIDE SEQUENCE</scope>
    <source>
        <strain evidence="6">S27-2</strain>
    </source>
</reference>
<dbReference type="Pfam" id="PF09339">
    <property type="entry name" value="HTH_IclR"/>
    <property type="match status" value="1"/>
</dbReference>
<dbReference type="Proteomes" id="UP000601768">
    <property type="component" value="Unassembled WGS sequence"/>
</dbReference>
<dbReference type="InterPro" id="IPR050707">
    <property type="entry name" value="HTH_MetabolicPath_Reg"/>
</dbReference>
<dbReference type="GO" id="GO:0045892">
    <property type="term" value="P:negative regulation of DNA-templated transcription"/>
    <property type="evidence" value="ECO:0007669"/>
    <property type="project" value="TreeGrafter"/>
</dbReference>
<dbReference type="InterPro" id="IPR036388">
    <property type="entry name" value="WH-like_DNA-bd_sf"/>
</dbReference>
<dbReference type="PROSITE" id="PS51078">
    <property type="entry name" value="ICLR_ED"/>
    <property type="match status" value="1"/>
</dbReference>
<protein>
    <submittedName>
        <fullName evidence="6">IclR family transcriptional regulator</fullName>
    </submittedName>
</protein>
<feature type="domain" description="IclR-ED" evidence="5">
    <location>
        <begin position="67"/>
        <end position="250"/>
    </location>
</feature>
<keyword evidence="3" id="KW-0804">Transcription</keyword>
<dbReference type="InterPro" id="IPR036390">
    <property type="entry name" value="WH_DNA-bd_sf"/>
</dbReference>
<gene>
    <name evidence="6" type="ORF">H8B19_07310</name>
</gene>
<dbReference type="PROSITE" id="PS51077">
    <property type="entry name" value="HTH_ICLR"/>
    <property type="match status" value="1"/>
</dbReference>
<dbReference type="SMART" id="SM00346">
    <property type="entry name" value="HTH_ICLR"/>
    <property type="match status" value="1"/>
</dbReference>
<dbReference type="Pfam" id="PF01614">
    <property type="entry name" value="IclR_C"/>
    <property type="match status" value="1"/>
</dbReference>
<sequence length="260" mass="28937">MERYLIPGVVHACELLRLLAQNGKGMTSQQIEVALDLPRTTVFRLLRTLVSQQMLEKRNKKYFCGADLMNVGLQIINSDRLHQVAIPHVQRLALTTGHTAHLAVPHHGSALIVEVFDSPHPLKVASRPGLRALMHCSSTGKIFLAFLYYDNLELLFENKEMEKRTANTITNLPDLKKELQRVMALGYAVDDKEYHEDVRCLAAPVRDNRGIVVGAIGITGPATSFTKAQIPMIAAQVKAAACDIYKDVYQQHSLSQEKTG</sequence>
<evidence type="ECO:0000256" key="1">
    <source>
        <dbReference type="ARBA" id="ARBA00023015"/>
    </source>
</evidence>
<evidence type="ECO:0000313" key="7">
    <source>
        <dbReference type="Proteomes" id="UP000601768"/>
    </source>
</evidence>
<evidence type="ECO:0000313" key="6">
    <source>
        <dbReference type="EMBL" id="MBC3765680.1"/>
    </source>
</evidence>
<dbReference type="EMBL" id="JACNEP010000004">
    <property type="protein sequence ID" value="MBC3765680.1"/>
    <property type="molecule type" value="Genomic_DNA"/>
</dbReference>
<dbReference type="GO" id="GO:0003677">
    <property type="term" value="F:DNA binding"/>
    <property type="evidence" value="ECO:0007669"/>
    <property type="project" value="UniProtKB-KW"/>
</dbReference>